<evidence type="ECO:0000259" key="1">
    <source>
        <dbReference type="Pfam" id="PF13399"/>
    </source>
</evidence>
<sequence length="159" mass="16088">MLIFLSLSVLLAAGLAAAVGLGISNALPGRPTQSASCPTEPIASLQAAEVSVNVYNSTSTSGLAAKTAKQLKELGIKVLLIGNKPVPPVANRPQPQVVLSGSSVQLSSLATVQGFFPQAGVLLTASKSSAIDVYLIGTKPALAAGQQRVKLQCLRAAAD</sequence>
<gene>
    <name evidence="2" type="ORF">UM93_13320</name>
</gene>
<dbReference type="KEGG" id="ari:UM93_13320"/>
<evidence type="ECO:0000313" key="3">
    <source>
        <dbReference type="Proteomes" id="UP000061839"/>
    </source>
</evidence>
<dbReference type="EMBL" id="CP011005">
    <property type="protein sequence ID" value="AJT42232.1"/>
    <property type="molecule type" value="Genomic_DNA"/>
</dbReference>
<dbReference type="Pfam" id="PF13399">
    <property type="entry name" value="LytR_C"/>
    <property type="match status" value="1"/>
</dbReference>
<reference evidence="2 3" key="1">
    <citation type="journal article" date="2015" name="Genome Announc.">
        <title>Complete Genome Sequencing of Protease-Producing Novel Arthrobacter sp. Strain IHBB 11108 Using PacBio Single-Molecule Real-Time Sequencing Technology.</title>
        <authorList>
            <person name="Kiran S."/>
            <person name="Swarnkar M.K."/>
            <person name="Pal M."/>
            <person name="Thakur R."/>
            <person name="Tewari R."/>
            <person name="Singh A.K."/>
            <person name="Gulati A."/>
        </authorList>
    </citation>
    <scope>NUCLEOTIDE SEQUENCE [LARGE SCALE GENOMIC DNA]</scope>
    <source>
        <strain evidence="2 3">IHBB 11108</strain>
    </source>
</reference>
<name>A0A0D4C0N0_9MICC</name>
<dbReference type="Proteomes" id="UP000061839">
    <property type="component" value="Chromosome"/>
</dbReference>
<dbReference type="HOGENOM" id="CLU_1657221_0_0_11"/>
<dbReference type="InterPro" id="IPR027381">
    <property type="entry name" value="LytR/CpsA/Psr_C"/>
</dbReference>
<organism evidence="2 3">
    <name type="scientific">Psychromicrobium lacuslunae</name>
    <dbReference type="NCBI Taxonomy" id="1618207"/>
    <lineage>
        <taxon>Bacteria</taxon>
        <taxon>Bacillati</taxon>
        <taxon>Actinomycetota</taxon>
        <taxon>Actinomycetes</taxon>
        <taxon>Micrococcales</taxon>
        <taxon>Micrococcaceae</taxon>
        <taxon>Psychromicrobium</taxon>
    </lineage>
</organism>
<dbReference type="Gene3D" id="3.30.70.2390">
    <property type="match status" value="1"/>
</dbReference>
<dbReference type="AlphaFoldDB" id="A0A0D4C0N0"/>
<proteinExistence type="predicted"/>
<dbReference type="STRING" id="1618207.UM93_13320"/>
<protein>
    <recommendedName>
        <fullName evidence="1">LytR/CpsA/Psr regulator C-terminal domain-containing protein</fullName>
    </recommendedName>
</protein>
<feature type="domain" description="LytR/CpsA/Psr regulator C-terminal" evidence="1">
    <location>
        <begin position="49"/>
        <end position="133"/>
    </location>
</feature>
<keyword evidence="3" id="KW-1185">Reference proteome</keyword>
<dbReference type="PATRIC" id="fig|1618207.4.peg.2701"/>
<accession>A0A0D4C0N0</accession>
<evidence type="ECO:0000313" key="2">
    <source>
        <dbReference type="EMBL" id="AJT42232.1"/>
    </source>
</evidence>